<dbReference type="InterPro" id="IPR058533">
    <property type="entry name" value="Cation_efflux_TM"/>
</dbReference>
<evidence type="ECO:0000256" key="5">
    <source>
        <dbReference type="SAM" id="Phobius"/>
    </source>
</evidence>
<sequence length="204" mass="21847">MSGCCDNDCSLDARQTRQRRTLRIVLGINATLFLVIAGAALYGGSSALLADSLDNLGDALTYGLSLYAVSRGAMAKARVALFKGWLIVLAAGVVLAQVIYRAFVPSLPLFEVMGIFSLLALAANSLCLYLLWRHRHEDVNMSSVWECSRNDIVSNLSVFAAAGGVWLTGSGWPDTLVALVLVIFLLRSGFGVIASARRELHVAA</sequence>
<dbReference type="Pfam" id="PF01545">
    <property type="entry name" value="Cation_efflux"/>
    <property type="match status" value="1"/>
</dbReference>
<name>A0A426QGJ2_9GAMM</name>
<comment type="subcellular location">
    <subcellularLocation>
        <location evidence="1">Membrane</location>
        <topology evidence="1">Multi-pass membrane protein</topology>
    </subcellularLocation>
</comment>
<keyword evidence="3 5" id="KW-1133">Transmembrane helix</keyword>
<dbReference type="SUPFAM" id="SSF161111">
    <property type="entry name" value="Cation efflux protein transmembrane domain-like"/>
    <property type="match status" value="1"/>
</dbReference>
<feature type="transmembrane region" description="Helical" evidence="5">
    <location>
        <begin position="81"/>
        <end position="100"/>
    </location>
</feature>
<keyword evidence="2 5" id="KW-0812">Transmembrane</keyword>
<evidence type="ECO:0000259" key="6">
    <source>
        <dbReference type="Pfam" id="PF01545"/>
    </source>
</evidence>
<dbReference type="RefSeq" id="WP_125180080.1">
    <property type="nucleotide sequence ID" value="NZ_QZMU01000001.1"/>
</dbReference>
<dbReference type="GO" id="GO:0016020">
    <property type="term" value="C:membrane"/>
    <property type="evidence" value="ECO:0007669"/>
    <property type="project" value="UniProtKB-SubCell"/>
</dbReference>
<organism evidence="7 8">
    <name type="scientific">Thiohalobacter thiocyanaticus</name>
    <dbReference type="NCBI Taxonomy" id="585455"/>
    <lineage>
        <taxon>Bacteria</taxon>
        <taxon>Pseudomonadati</taxon>
        <taxon>Pseudomonadota</taxon>
        <taxon>Gammaproteobacteria</taxon>
        <taxon>Thiohalobacterales</taxon>
        <taxon>Thiohalobacteraceae</taxon>
        <taxon>Thiohalobacter</taxon>
    </lineage>
</organism>
<evidence type="ECO:0000256" key="4">
    <source>
        <dbReference type="ARBA" id="ARBA00023136"/>
    </source>
</evidence>
<evidence type="ECO:0000313" key="7">
    <source>
        <dbReference type="EMBL" id="RRQ20866.1"/>
    </source>
</evidence>
<keyword evidence="4 5" id="KW-0472">Membrane</keyword>
<accession>A0A426QGJ2</accession>
<dbReference type="Proteomes" id="UP000287798">
    <property type="component" value="Unassembled WGS sequence"/>
</dbReference>
<keyword evidence="8" id="KW-1185">Reference proteome</keyword>
<evidence type="ECO:0000256" key="1">
    <source>
        <dbReference type="ARBA" id="ARBA00004141"/>
    </source>
</evidence>
<comment type="caution">
    <text evidence="7">The sequence shown here is derived from an EMBL/GenBank/DDBJ whole genome shotgun (WGS) entry which is preliminary data.</text>
</comment>
<dbReference type="OrthoDB" id="9799649at2"/>
<reference evidence="7 8" key="1">
    <citation type="journal article" date="2010" name="Int. J. Syst. Evol. Microbiol.">
        <title>Thiohalobacter thiocyanaticus gen. nov., sp. nov., a moderately halophilic, sulfur-oxidizing gammaproteobacterium from hypersaline lakes, that utilizes thiocyanate.</title>
        <authorList>
            <person name="Sorokin D.Y."/>
            <person name="Kovaleva O.L."/>
            <person name="Tourova T.P."/>
            <person name="Muyzer G."/>
        </authorList>
    </citation>
    <scope>NUCLEOTIDE SEQUENCE [LARGE SCALE GENOMIC DNA]</scope>
    <source>
        <strain evidence="7 8">Hrh1</strain>
    </source>
</reference>
<evidence type="ECO:0000256" key="3">
    <source>
        <dbReference type="ARBA" id="ARBA00022989"/>
    </source>
</evidence>
<gene>
    <name evidence="7" type="ORF">D6C00_02045</name>
</gene>
<feature type="transmembrane region" description="Helical" evidence="5">
    <location>
        <begin position="175"/>
        <end position="196"/>
    </location>
</feature>
<dbReference type="AlphaFoldDB" id="A0A426QGJ2"/>
<protein>
    <submittedName>
        <fullName evidence="7">Cation transporter</fullName>
    </submittedName>
</protein>
<dbReference type="Gene3D" id="1.20.1510.10">
    <property type="entry name" value="Cation efflux protein transmembrane domain"/>
    <property type="match status" value="1"/>
</dbReference>
<feature type="transmembrane region" description="Helical" evidence="5">
    <location>
        <begin position="56"/>
        <end position="74"/>
    </location>
</feature>
<proteinExistence type="predicted"/>
<feature type="transmembrane region" description="Helical" evidence="5">
    <location>
        <begin position="24"/>
        <end position="44"/>
    </location>
</feature>
<feature type="transmembrane region" description="Helical" evidence="5">
    <location>
        <begin position="112"/>
        <end position="132"/>
    </location>
</feature>
<feature type="domain" description="Cation efflux protein transmembrane" evidence="6">
    <location>
        <begin position="23"/>
        <end position="200"/>
    </location>
</feature>
<evidence type="ECO:0000313" key="8">
    <source>
        <dbReference type="Proteomes" id="UP000287798"/>
    </source>
</evidence>
<dbReference type="GO" id="GO:0008324">
    <property type="term" value="F:monoatomic cation transmembrane transporter activity"/>
    <property type="evidence" value="ECO:0007669"/>
    <property type="project" value="InterPro"/>
</dbReference>
<dbReference type="InterPro" id="IPR027469">
    <property type="entry name" value="Cation_efflux_TMD_sf"/>
</dbReference>
<feature type="transmembrane region" description="Helical" evidence="5">
    <location>
        <begin position="152"/>
        <end position="169"/>
    </location>
</feature>
<evidence type="ECO:0000256" key="2">
    <source>
        <dbReference type="ARBA" id="ARBA00022692"/>
    </source>
</evidence>
<dbReference type="GO" id="GO:0006829">
    <property type="term" value="P:zinc ion transport"/>
    <property type="evidence" value="ECO:0007669"/>
    <property type="project" value="UniProtKB-KW"/>
</dbReference>
<dbReference type="EMBL" id="QZMU01000001">
    <property type="protein sequence ID" value="RRQ20866.1"/>
    <property type="molecule type" value="Genomic_DNA"/>
</dbReference>